<accession>A0ABY5DV11</accession>
<organism evidence="6 7">
    <name type="scientific">Paraconexibacter antarcticus</name>
    <dbReference type="NCBI Taxonomy" id="2949664"/>
    <lineage>
        <taxon>Bacteria</taxon>
        <taxon>Bacillati</taxon>
        <taxon>Actinomycetota</taxon>
        <taxon>Thermoleophilia</taxon>
        <taxon>Solirubrobacterales</taxon>
        <taxon>Paraconexibacteraceae</taxon>
        <taxon>Paraconexibacter</taxon>
    </lineage>
</organism>
<dbReference type="PANTHER" id="PTHR42790">
    <property type="entry name" value="AMINOTRANSFERASE"/>
    <property type="match status" value="1"/>
</dbReference>
<keyword evidence="7" id="KW-1185">Reference proteome</keyword>
<dbReference type="Gene3D" id="3.90.1150.10">
    <property type="entry name" value="Aspartate Aminotransferase, domain 1"/>
    <property type="match status" value="1"/>
</dbReference>
<dbReference type="GO" id="GO:0008483">
    <property type="term" value="F:transaminase activity"/>
    <property type="evidence" value="ECO:0007669"/>
    <property type="project" value="UniProtKB-KW"/>
</dbReference>
<reference evidence="6 7" key="1">
    <citation type="submission" date="2022-06" db="EMBL/GenBank/DDBJ databases">
        <title>Paraconexibacter antarcticus.</title>
        <authorList>
            <person name="Kim C.S."/>
        </authorList>
    </citation>
    <scope>NUCLEOTIDE SEQUENCE [LARGE SCALE GENOMIC DNA]</scope>
    <source>
        <strain evidence="6 7">02-257</strain>
    </source>
</reference>
<evidence type="ECO:0000313" key="6">
    <source>
        <dbReference type="EMBL" id="UTI64912.1"/>
    </source>
</evidence>
<feature type="domain" description="Aminotransferase class I/classII large" evidence="5">
    <location>
        <begin position="6"/>
        <end position="354"/>
    </location>
</feature>
<dbReference type="RefSeq" id="WP_254571604.1">
    <property type="nucleotide sequence ID" value="NZ_CP098502.1"/>
</dbReference>
<keyword evidence="3" id="KW-0808">Transferase</keyword>
<keyword evidence="2 6" id="KW-0032">Aminotransferase</keyword>
<dbReference type="Proteomes" id="UP001056035">
    <property type="component" value="Chromosome"/>
</dbReference>
<proteinExistence type="predicted"/>
<gene>
    <name evidence="6" type="ORF">NBH00_01590</name>
</gene>
<evidence type="ECO:0000256" key="2">
    <source>
        <dbReference type="ARBA" id="ARBA00022576"/>
    </source>
</evidence>
<dbReference type="InterPro" id="IPR015422">
    <property type="entry name" value="PyrdxlP-dep_Trfase_small"/>
</dbReference>
<evidence type="ECO:0000313" key="7">
    <source>
        <dbReference type="Proteomes" id="UP001056035"/>
    </source>
</evidence>
<protein>
    <submittedName>
        <fullName evidence="6">PLP-dependent aminotransferase family protein</fullName>
    </submittedName>
</protein>
<evidence type="ECO:0000256" key="4">
    <source>
        <dbReference type="ARBA" id="ARBA00022898"/>
    </source>
</evidence>
<evidence type="ECO:0000256" key="1">
    <source>
        <dbReference type="ARBA" id="ARBA00001933"/>
    </source>
</evidence>
<dbReference type="InterPro" id="IPR004839">
    <property type="entry name" value="Aminotransferase_I/II_large"/>
</dbReference>
<evidence type="ECO:0000256" key="3">
    <source>
        <dbReference type="ARBA" id="ARBA00022679"/>
    </source>
</evidence>
<keyword evidence="4" id="KW-0663">Pyridoxal phosphate</keyword>
<dbReference type="CDD" id="cd00609">
    <property type="entry name" value="AAT_like"/>
    <property type="match status" value="1"/>
</dbReference>
<comment type="cofactor">
    <cofactor evidence="1">
        <name>pyridoxal 5'-phosphate</name>
        <dbReference type="ChEBI" id="CHEBI:597326"/>
    </cofactor>
</comment>
<sequence>MPDTISFARGAPSLDIVDVEGLKAAAAAAFDEDAAGTTAYGTSVGYVPLRNWLAERHGVQPENVLVTNGSMQADAFLFDELVSSGDAVIVEKPTYDRTLLSLKGRGADVRMVSLASDGIDTDELRALLESGVRPTLAHIIPNFQNPAGYTLSLEKRHALLALAAEYGFTIFEDDPYVAIRFTGEQLPTMLELDEGKGNVVYASSFSKTVCPGIRVGYLVGAADTIKAIAGRATNTYISPNQVAQSIVYRFCVGGGLDRSIATVKAALAERVAALTAALDRELPEASYVAPEGGYFMWVSLPEGTDVAQLFTAAGEHGVTFVKGTDFLLEGGENTLRLAYSGTPVAQVEEGIKRLAAAYRSLPAAV</sequence>
<name>A0ABY5DV11_9ACTN</name>
<evidence type="ECO:0000259" key="5">
    <source>
        <dbReference type="Pfam" id="PF00155"/>
    </source>
</evidence>
<dbReference type="SUPFAM" id="SSF53383">
    <property type="entry name" value="PLP-dependent transferases"/>
    <property type="match status" value="1"/>
</dbReference>
<dbReference type="InterPro" id="IPR050859">
    <property type="entry name" value="Class-I_PLP-dep_aminotransf"/>
</dbReference>
<dbReference type="PANTHER" id="PTHR42790:SF19">
    <property type="entry name" value="KYNURENINE_ALPHA-AMINOADIPATE AMINOTRANSFERASE, MITOCHONDRIAL"/>
    <property type="match status" value="1"/>
</dbReference>
<dbReference type="Pfam" id="PF00155">
    <property type="entry name" value="Aminotran_1_2"/>
    <property type="match status" value="1"/>
</dbReference>
<dbReference type="EMBL" id="CP098502">
    <property type="protein sequence ID" value="UTI64912.1"/>
    <property type="molecule type" value="Genomic_DNA"/>
</dbReference>
<dbReference type="InterPro" id="IPR015424">
    <property type="entry name" value="PyrdxlP-dep_Trfase"/>
</dbReference>
<dbReference type="InterPro" id="IPR015421">
    <property type="entry name" value="PyrdxlP-dep_Trfase_major"/>
</dbReference>
<dbReference type="Gene3D" id="3.40.640.10">
    <property type="entry name" value="Type I PLP-dependent aspartate aminotransferase-like (Major domain)"/>
    <property type="match status" value="1"/>
</dbReference>